<evidence type="ECO:0000313" key="2">
    <source>
        <dbReference type="EMBL" id="KAA8576952.1"/>
    </source>
</evidence>
<dbReference type="Proteomes" id="UP000322873">
    <property type="component" value="Unassembled WGS sequence"/>
</dbReference>
<protein>
    <submittedName>
        <fullName evidence="2">Uncharacterized protein</fullName>
    </submittedName>
</protein>
<keyword evidence="1" id="KW-1133">Transmembrane helix</keyword>
<evidence type="ECO:0000313" key="3">
    <source>
        <dbReference type="Proteomes" id="UP000322873"/>
    </source>
</evidence>
<sequence>MDFFFMITRMDRSILHTLLHRRFGYHLHIYIYFIYLGGDILFTTLTERDDTIFLLFSFSFYFFYSKILYNLISYHMYGNMDGVNGGQDKSRDVSFFLLLCIIRGIRMHQGEFLFRSFFLAGRIWGANVLWWIPEGGKRRWSHQGITAFRTAGAWMGSKVIVSLRKRRSESENEEHWSLELNFILHYLILSDYHSVLS</sequence>
<keyword evidence="1" id="KW-0812">Transmembrane</keyword>
<organism evidence="2 3">
    <name type="scientific">Monilinia fructicola</name>
    <name type="common">Brown rot fungus</name>
    <name type="synonym">Ciboria fructicola</name>
    <dbReference type="NCBI Taxonomy" id="38448"/>
    <lineage>
        <taxon>Eukaryota</taxon>
        <taxon>Fungi</taxon>
        <taxon>Dikarya</taxon>
        <taxon>Ascomycota</taxon>
        <taxon>Pezizomycotina</taxon>
        <taxon>Leotiomycetes</taxon>
        <taxon>Helotiales</taxon>
        <taxon>Sclerotiniaceae</taxon>
        <taxon>Monilinia</taxon>
    </lineage>
</organism>
<feature type="transmembrane region" description="Helical" evidence="1">
    <location>
        <begin position="29"/>
        <end position="46"/>
    </location>
</feature>
<comment type="caution">
    <text evidence="2">The sequence shown here is derived from an EMBL/GenBank/DDBJ whole genome shotgun (WGS) entry which is preliminary data.</text>
</comment>
<dbReference type="AlphaFoldDB" id="A0A5M9KA26"/>
<reference evidence="2 3" key="1">
    <citation type="submission" date="2019-06" db="EMBL/GenBank/DDBJ databases">
        <title>Genome Sequence of the Brown Rot Fungal Pathogen Monilinia fructicola.</title>
        <authorList>
            <person name="De Miccolis Angelini R.M."/>
            <person name="Landi L."/>
            <person name="Abate D."/>
            <person name="Pollastro S."/>
            <person name="Romanazzi G."/>
            <person name="Faretra F."/>
        </authorList>
    </citation>
    <scope>NUCLEOTIDE SEQUENCE [LARGE SCALE GENOMIC DNA]</scope>
    <source>
        <strain evidence="2 3">Mfrc123</strain>
    </source>
</reference>
<keyword evidence="3" id="KW-1185">Reference proteome</keyword>
<accession>A0A5M9KA26</accession>
<gene>
    <name evidence="2" type="ORF">EYC84_006982</name>
</gene>
<dbReference type="EMBL" id="VICG01000001">
    <property type="protein sequence ID" value="KAA8576952.1"/>
    <property type="molecule type" value="Genomic_DNA"/>
</dbReference>
<feature type="transmembrane region" description="Helical" evidence="1">
    <location>
        <begin position="52"/>
        <end position="72"/>
    </location>
</feature>
<evidence type="ECO:0000256" key="1">
    <source>
        <dbReference type="SAM" id="Phobius"/>
    </source>
</evidence>
<proteinExistence type="predicted"/>
<keyword evidence="1" id="KW-0472">Membrane</keyword>
<name>A0A5M9KA26_MONFR</name>